<sequence length="106" mass="11009">MFIATINVPGYLPDGDQSPAVFDTAAEAWAYLAEERELALNLADMVLAEADLAPAPGDAPDLALGELRRFANVDLPGTVYASNSLSGATHDLGMAYSVVIAEDGGL</sequence>
<evidence type="ECO:0000313" key="1">
    <source>
        <dbReference type="EMBL" id="OCI30266.1"/>
    </source>
</evidence>
<accession>A0ABX2Y5R6</accession>
<keyword evidence="2" id="KW-1185">Reference proteome</keyword>
<name>A0ABX2Y5R6_9CELL</name>
<protein>
    <submittedName>
        <fullName evidence="1">Uncharacterized protein</fullName>
    </submittedName>
</protein>
<dbReference type="Proteomes" id="UP000093412">
    <property type="component" value="Unassembled WGS sequence"/>
</dbReference>
<organism evidence="1 2">
    <name type="scientific">Oerskovia enterophila</name>
    <dbReference type="NCBI Taxonomy" id="43678"/>
    <lineage>
        <taxon>Bacteria</taxon>
        <taxon>Bacillati</taxon>
        <taxon>Actinomycetota</taxon>
        <taxon>Actinomycetes</taxon>
        <taxon>Micrococcales</taxon>
        <taxon>Cellulomonadaceae</taxon>
        <taxon>Oerskovia</taxon>
    </lineage>
</organism>
<evidence type="ECO:0000313" key="2">
    <source>
        <dbReference type="Proteomes" id="UP000093412"/>
    </source>
</evidence>
<proteinExistence type="predicted"/>
<dbReference type="RefSeq" id="WP_068626605.1">
    <property type="nucleotide sequence ID" value="NZ_MAQA01000040.1"/>
</dbReference>
<reference evidence="1 2" key="1">
    <citation type="submission" date="2016-06" db="EMBL/GenBank/DDBJ databases">
        <title>Genome sequence of Oerskovia enterophila DSM 43852.</title>
        <authorList>
            <person name="Poehlein A."/>
            <person name="Jag V."/>
            <person name="Bengelsdorf F.R."/>
            <person name="Daniel R."/>
            <person name="Duerre P."/>
        </authorList>
    </citation>
    <scope>NUCLEOTIDE SEQUENCE [LARGE SCALE GENOMIC DNA]</scope>
    <source>
        <strain evidence="1 2">DSM 43852</strain>
    </source>
</reference>
<comment type="caution">
    <text evidence="1">The sequence shown here is derived from an EMBL/GenBank/DDBJ whole genome shotgun (WGS) entry which is preliminary data.</text>
</comment>
<dbReference type="EMBL" id="MAQA01000040">
    <property type="protein sequence ID" value="OCI30266.1"/>
    <property type="molecule type" value="Genomic_DNA"/>
</dbReference>
<gene>
    <name evidence="1" type="ORF">OERS_30040</name>
</gene>